<gene>
    <name evidence="1" type="ORF">BDN70DRAFT_992870</name>
</gene>
<sequence>MAAIYSLPLEIIDSILGALVDIDDERLSSIKACSLACQAFHLFSRKHIFASVSLNSTHQKPPRRLKELLAATPEIGSYVRNLEFSLTVRNNELPSPTFSDLLQKFTQVQCLTISNASIAPVVWDTIPHGLRNILHYIMRLPTFEYLQLICVQNFPWKGLAECTTLRQLRLKAIMADTIPVSPAVTSGTNSPLIKLKAYTMDFNSIQITKKLFGFDGSPIFDVNSLRKLSAFCYESEMYSLVREMVKKTSQLTFLSLFAFRGCSDLSEFLSPILPSLRIFKFQYSIGNQALVGNRLDMLRNEFESMRARENIIEELGIRLHLDIPRDPASLLVVKEKLSALDKVLDISRWSSLRSVSVDIESINTHDVKYFNNPPRELLREIFPILLSDSRCRVQSTPPRRR</sequence>
<reference evidence="1" key="1">
    <citation type="submission" date="2020-11" db="EMBL/GenBank/DDBJ databases">
        <authorList>
            <consortium name="DOE Joint Genome Institute"/>
            <person name="Ahrendt S."/>
            <person name="Riley R."/>
            <person name="Andreopoulos W."/>
            <person name="Labutti K."/>
            <person name="Pangilinan J."/>
            <person name="Ruiz-Duenas F.J."/>
            <person name="Barrasa J.M."/>
            <person name="Sanchez-Garcia M."/>
            <person name="Camarero S."/>
            <person name="Miyauchi S."/>
            <person name="Serrano A."/>
            <person name="Linde D."/>
            <person name="Babiker R."/>
            <person name="Drula E."/>
            <person name="Ayuso-Fernandez I."/>
            <person name="Pacheco R."/>
            <person name="Padilla G."/>
            <person name="Ferreira P."/>
            <person name="Barriuso J."/>
            <person name="Kellner H."/>
            <person name="Castanera R."/>
            <person name="Alfaro M."/>
            <person name="Ramirez L."/>
            <person name="Pisabarro A.G."/>
            <person name="Kuo A."/>
            <person name="Tritt A."/>
            <person name="Lipzen A."/>
            <person name="He G."/>
            <person name="Yan M."/>
            <person name="Ng V."/>
            <person name="Cullen D."/>
            <person name="Martin F."/>
            <person name="Rosso M.-N."/>
            <person name="Henrissat B."/>
            <person name="Hibbett D."/>
            <person name="Martinez A.T."/>
            <person name="Grigoriev I.V."/>
        </authorList>
    </citation>
    <scope>NUCLEOTIDE SEQUENCE</scope>
    <source>
        <strain evidence="1">CIRM-BRFM 674</strain>
    </source>
</reference>
<evidence type="ECO:0000313" key="2">
    <source>
        <dbReference type="Proteomes" id="UP000807469"/>
    </source>
</evidence>
<evidence type="ECO:0000313" key="1">
    <source>
        <dbReference type="EMBL" id="KAF9480253.1"/>
    </source>
</evidence>
<protein>
    <recommendedName>
        <fullName evidence="3">F-box domain-containing protein</fullName>
    </recommendedName>
</protein>
<name>A0A9P5Z405_9AGAR</name>
<keyword evidence="2" id="KW-1185">Reference proteome</keyword>
<dbReference type="AlphaFoldDB" id="A0A9P5Z405"/>
<dbReference type="Proteomes" id="UP000807469">
    <property type="component" value="Unassembled WGS sequence"/>
</dbReference>
<evidence type="ECO:0008006" key="3">
    <source>
        <dbReference type="Google" id="ProtNLM"/>
    </source>
</evidence>
<dbReference type="EMBL" id="MU155198">
    <property type="protein sequence ID" value="KAF9480253.1"/>
    <property type="molecule type" value="Genomic_DNA"/>
</dbReference>
<comment type="caution">
    <text evidence="1">The sequence shown here is derived from an EMBL/GenBank/DDBJ whole genome shotgun (WGS) entry which is preliminary data.</text>
</comment>
<dbReference type="OrthoDB" id="2745898at2759"/>
<accession>A0A9P5Z405</accession>
<dbReference type="SUPFAM" id="SSF52047">
    <property type="entry name" value="RNI-like"/>
    <property type="match status" value="1"/>
</dbReference>
<organism evidence="1 2">
    <name type="scientific">Pholiota conissans</name>
    <dbReference type="NCBI Taxonomy" id="109636"/>
    <lineage>
        <taxon>Eukaryota</taxon>
        <taxon>Fungi</taxon>
        <taxon>Dikarya</taxon>
        <taxon>Basidiomycota</taxon>
        <taxon>Agaricomycotina</taxon>
        <taxon>Agaricomycetes</taxon>
        <taxon>Agaricomycetidae</taxon>
        <taxon>Agaricales</taxon>
        <taxon>Agaricineae</taxon>
        <taxon>Strophariaceae</taxon>
        <taxon>Pholiota</taxon>
    </lineage>
</organism>
<proteinExistence type="predicted"/>